<proteinExistence type="inferred from homology"/>
<evidence type="ECO:0000256" key="2">
    <source>
        <dbReference type="ARBA" id="ARBA00022679"/>
    </source>
</evidence>
<dbReference type="Pfam" id="PF01564">
    <property type="entry name" value="Spermine_synth"/>
    <property type="match status" value="1"/>
</dbReference>
<dbReference type="EMBL" id="CP045929">
    <property type="protein sequence ID" value="QGK72409.1"/>
    <property type="molecule type" value="Genomic_DNA"/>
</dbReference>
<sequence length="181" mass="19238">MDTVHTGTERLLATATLAETGGGRVLIGGLGLGFTLAEVLADARVATVHVVELEPAVVEWNRQGLVPATETALHDPRVRVVVGDLVDVLGEVEQVDVILLDVDNGPGYLVHDTNAAVYRDGFLGACRDQLAPGGSLAVWSASASPELAAALRRVFGDHREIVLPVVLDTTETTFHLYLARR</sequence>
<evidence type="ECO:0000313" key="6">
    <source>
        <dbReference type="EMBL" id="QGK72409.1"/>
    </source>
</evidence>
<dbReference type="AlphaFoldDB" id="A0A5Q3QLW3"/>
<protein>
    <recommendedName>
        <fullName evidence="5">PABS domain-containing protein</fullName>
    </recommendedName>
</protein>
<gene>
    <name evidence="6" type="ORF">GIY23_18945</name>
</gene>
<comment type="similarity">
    <text evidence="1">Belongs to the spermidine/spermine synthase family.</text>
</comment>
<name>A0A5Q3QLW3_9PSEU</name>
<accession>A0A5Q3QLW3</accession>
<evidence type="ECO:0000259" key="5">
    <source>
        <dbReference type="PROSITE" id="PS51006"/>
    </source>
</evidence>
<dbReference type="PANTHER" id="PTHR43317:SF3">
    <property type="entry name" value="BLR2883 PROTEIN"/>
    <property type="match status" value="1"/>
</dbReference>
<dbReference type="Gene3D" id="3.40.50.150">
    <property type="entry name" value="Vaccinia Virus protein VP39"/>
    <property type="match status" value="1"/>
</dbReference>
<dbReference type="InterPro" id="IPR029063">
    <property type="entry name" value="SAM-dependent_MTases_sf"/>
</dbReference>
<evidence type="ECO:0000256" key="3">
    <source>
        <dbReference type="ARBA" id="ARBA00023115"/>
    </source>
</evidence>
<feature type="active site" description="Proton acceptor" evidence="4">
    <location>
        <position position="101"/>
    </location>
</feature>
<keyword evidence="2 4" id="KW-0808">Transferase</keyword>
<evidence type="ECO:0000313" key="7">
    <source>
        <dbReference type="Proteomes" id="UP000371041"/>
    </source>
</evidence>
<dbReference type="Proteomes" id="UP000371041">
    <property type="component" value="Chromosome"/>
</dbReference>
<dbReference type="GO" id="GO:0016740">
    <property type="term" value="F:transferase activity"/>
    <property type="evidence" value="ECO:0007669"/>
    <property type="project" value="UniProtKB-UniRule"/>
</dbReference>
<organism evidence="6 7">
    <name type="scientific">Allosaccharopolyspora coralli</name>
    <dbReference type="NCBI Taxonomy" id="2665642"/>
    <lineage>
        <taxon>Bacteria</taxon>
        <taxon>Bacillati</taxon>
        <taxon>Actinomycetota</taxon>
        <taxon>Actinomycetes</taxon>
        <taxon>Pseudonocardiales</taxon>
        <taxon>Pseudonocardiaceae</taxon>
        <taxon>Allosaccharopolyspora</taxon>
    </lineage>
</organism>
<dbReference type="PANTHER" id="PTHR43317">
    <property type="entry name" value="THERMOSPERMINE SYNTHASE ACAULIS5"/>
    <property type="match status" value="1"/>
</dbReference>
<keyword evidence="7" id="KW-1185">Reference proteome</keyword>
<dbReference type="KEGG" id="sace:GIY23_18945"/>
<feature type="domain" description="PABS" evidence="5">
    <location>
        <begin position="1"/>
        <end position="181"/>
    </location>
</feature>
<dbReference type="PROSITE" id="PS51006">
    <property type="entry name" value="PABS_2"/>
    <property type="match status" value="1"/>
</dbReference>
<evidence type="ECO:0000256" key="1">
    <source>
        <dbReference type="ARBA" id="ARBA00007867"/>
    </source>
</evidence>
<reference evidence="7" key="1">
    <citation type="submission" date="2019-11" db="EMBL/GenBank/DDBJ databases">
        <title>The complete genome sequence of Saccharopolyspora sp. E2A.</title>
        <authorList>
            <person name="Zhang G."/>
        </authorList>
    </citation>
    <scope>NUCLEOTIDE SEQUENCE [LARGE SCALE GENOMIC DNA]</scope>
    <source>
        <strain evidence="7">E2A</strain>
    </source>
</reference>
<evidence type="ECO:0000256" key="4">
    <source>
        <dbReference type="PROSITE-ProRule" id="PRU00354"/>
    </source>
</evidence>
<dbReference type="GO" id="GO:0006596">
    <property type="term" value="P:polyamine biosynthetic process"/>
    <property type="evidence" value="ECO:0007669"/>
    <property type="project" value="UniProtKB-UniRule"/>
</dbReference>
<dbReference type="InterPro" id="IPR030374">
    <property type="entry name" value="PABS"/>
</dbReference>
<keyword evidence="3 4" id="KW-0620">Polyamine biosynthesis</keyword>
<dbReference type="SUPFAM" id="SSF53335">
    <property type="entry name" value="S-adenosyl-L-methionine-dependent methyltransferases"/>
    <property type="match status" value="1"/>
</dbReference>